<dbReference type="RefSeq" id="WP_129086763.1">
    <property type="nucleotide sequence ID" value="NZ_PDKK01000003.1"/>
</dbReference>
<organism evidence="1 2">
    <name type="scientific">Halarcobacter ebronensis</name>
    <dbReference type="NCBI Taxonomy" id="1462615"/>
    <lineage>
        <taxon>Bacteria</taxon>
        <taxon>Pseudomonadati</taxon>
        <taxon>Campylobacterota</taxon>
        <taxon>Epsilonproteobacteria</taxon>
        <taxon>Campylobacterales</taxon>
        <taxon>Arcobacteraceae</taxon>
        <taxon>Halarcobacter</taxon>
    </lineage>
</organism>
<sequence>MSRYFILMGDIKNSRKFDSNELSKIMIDIISNSQKKFENSTLSKLEVKVGDDFQVVMKDIKTLLQMLFYLDISFLSKNIECRFALGYGTISGEINKNDHSRMLGSGLTNINETLDKKEKKYSFYIEDEIYKTILLNSIGTLLEDCLSNLTDKQKDFLYYKVVQNKNLKEIEELMHIKQRAVYYFAERSKYILVTNIFEHIELSFENDTKKLEKTYFKDLNLERGNSIE</sequence>
<accession>A0A4Q1AQ83</accession>
<dbReference type="InterPro" id="IPR032580">
    <property type="entry name" value="SatD"/>
</dbReference>
<protein>
    <submittedName>
        <fullName evidence="1">Uncharacterized protein</fullName>
    </submittedName>
</protein>
<dbReference type="Proteomes" id="UP000289758">
    <property type="component" value="Unassembled WGS sequence"/>
</dbReference>
<dbReference type="InterPro" id="IPR013324">
    <property type="entry name" value="RNA_pol_sigma_r3/r4-like"/>
</dbReference>
<dbReference type="Pfam" id="PF16264">
    <property type="entry name" value="SatD"/>
    <property type="match status" value="1"/>
</dbReference>
<dbReference type="AlphaFoldDB" id="A0A4Q1AQ83"/>
<dbReference type="SUPFAM" id="SSF88659">
    <property type="entry name" value="Sigma3 and sigma4 domains of RNA polymerase sigma factors"/>
    <property type="match status" value="1"/>
</dbReference>
<evidence type="ECO:0000313" key="2">
    <source>
        <dbReference type="Proteomes" id="UP000289758"/>
    </source>
</evidence>
<keyword evidence="2" id="KW-1185">Reference proteome</keyword>
<gene>
    <name evidence="1" type="ORF">CRV07_05435</name>
</gene>
<name>A0A4Q1AQ83_9BACT</name>
<evidence type="ECO:0000313" key="1">
    <source>
        <dbReference type="EMBL" id="RXK06872.1"/>
    </source>
</evidence>
<reference evidence="1 2" key="1">
    <citation type="submission" date="2017-10" db="EMBL/GenBank/DDBJ databases">
        <title>Genomics of the genus Arcobacter.</title>
        <authorList>
            <person name="Perez-Cataluna A."/>
            <person name="Figueras M.J."/>
        </authorList>
    </citation>
    <scope>NUCLEOTIDE SEQUENCE [LARGE SCALE GENOMIC DNA]</scope>
    <source>
        <strain evidence="1 2">CECT 8441</strain>
    </source>
</reference>
<dbReference type="EMBL" id="PDKK01000003">
    <property type="protein sequence ID" value="RXK06872.1"/>
    <property type="molecule type" value="Genomic_DNA"/>
</dbReference>
<comment type="caution">
    <text evidence="1">The sequence shown here is derived from an EMBL/GenBank/DDBJ whole genome shotgun (WGS) entry which is preliminary data.</text>
</comment>
<proteinExistence type="predicted"/>
<dbReference type="OrthoDB" id="5365678at2"/>